<sequence length="458" mass="46922">MTLANPTTLVREIRRELNGHQIMQAANAHQIEVELSTVESSMSQREGFDAGAVDLAASGLTVTSPGRGRGRGRGRHNPVIDGVLHAIGEKTVGVLGELLPDLLGGIGGGAPGEAEQCYQQNQVEYSDCVENLIEDLCAGASSMNDIVKSSDMSLSLVLGGVLRVLKLTRFTPVGLLSGFVLDAVVNGLISAVGTSDDTNKCIATVLDQLEKNCREVCEVDETPDPGHPVAAPEPVAHPEAGAAVPAESSNKTIAAQPAAGIPVDGIDVPGSSPEIPTLSEAMTTHAASAGGLEINFNVNIDVNATLDLAGLQDFSPPSVSTEDVTQMMTSPLGEVGAASSLGGLAALNAGLFEACECPFEVGISEPTPDPVPAPDPGPEPGPPTEEGVIPPPPELAEVEEPTPPPKKGGGAFIDPEVVPAGTQSSSLSSSIADTAPDHTPTPEPDPEPATRARKVETF</sequence>
<keyword evidence="3" id="KW-1185">Reference proteome</keyword>
<proteinExistence type="predicted"/>
<dbReference type="RefSeq" id="WP_092256287.1">
    <property type="nucleotide sequence ID" value="NZ_CP047199.1"/>
</dbReference>
<protein>
    <submittedName>
        <fullName evidence="2">Uncharacterized protein</fullName>
    </submittedName>
</protein>
<dbReference type="STRING" id="1121357.SAMN05661109_00727"/>
<evidence type="ECO:0000313" key="2">
    <source>
        <dbReference type="EMBL" id="SER65980.1"/>
    </source>
</evidence>
<feature type="region of interest" description="Disordered" evidence="1">
    <location>
        <begin position="363"/>
        <end position="458"/>
    </location>
</feature>
<reference evidence="3" key="1">
    <citation type="submission" date="2016-10" db="EMBL/GenBank/DDBJ databases">
        <authorList>
            <person name="Varghese N."/>
            <person name="Submissions S."/>
        </authorList>
    </citation>
    <scope>NUCLEOTIDE SEQUENCE [LARGE SCALE GENOMIC DNA]</scope>
    <source>
        <strain evidence="3">DSM 20524</strain>
    </source>
</reference>
<accession>A0A1H9QZT5</accession>
<feature type="compositionally biased region" description="Basic and acidic residues" evidence="1">
    <location>
        <begin position="448"/>
        <end position="458"/>
    </location>
</feature>
<feature type="compositionally biased region" description="Pro residues" evidence="1">
    <location>
        <begin position="367"/>
        <end position="394"/>
    </location>
</feature>
<feature type="compositionally biased region" description="Low complexity" evidence="1">
    <location>
        <begin position="424"/>
        <end position="438"/>
    </location>
</feature>
<gene>
    <name evidence="2" type="ORF">SAMN05661109_00727</name>
</gene>
<organism evidence="2 3">
    <name type="scientific">Corynebacterium cystitidis DSM 20524</name>
    <dbReference type="NCBI Taxonomy" id="1121357"/>
    <lineage>
        <taxon>Bacteria</taxon>
        <taxon>Bacillati</taxon>
        <taxon>Actinomycetota</taxon>
        <taxon>Actinomycetes</taxon>
        <taxon>Mycobacteriales</taxon>
        <taxon>Corynebacteriaceae</taxon>
        <taxon>Corynebacterium</taxon>
    </lineage>
</organism>
<dbReference type="AlphaFoldDB" id="A0A1H9QZT5"/>
<evidence type="ECO:0000256" key="1">
    <source>
        <dbReference type="SAM" id="MobiDB-lite"/>
    </source>
</evidence>
<evidence type="ECO:0000313" key="3">
    <source>
        <dbReference type="Proteomes" id="UP000198929"/>
    </source>
</evidence>
<dbReference type="EMBL" id="FOGQ01000002">
    <property type="protein sequence ID" value="SER65980.1"/>
    <property type="molecule type" value="Genomic_DNA"/>
</dbReference>
<name>A0A1H9QZT5_9CORY</name>
<dbReference type="Proteomes" id="UP000198929">
    <property type="component" value="Unassembled WGS sequence"/>
</dbReference>